<keyword evidence="1" id="KW-0812">Transmembrane</keyword>
<proteinExistence type="predicted"/>
<organism evidence="2 3">
    <name type="scientific">Aspergillus chevalieri</name>
    <name type="common">Eurotium chevalieri</name>
    <dbReference type="NCBI Taxonomy" id="182096"/>
    <lineage>
        <taxon>Eukaryota</taxon>
        <taxon>Fungi</taxon>
        <taxon>Dikarya</taxon>
        <taxon>Ascomycota</taxon>
        <taxon>Pezizomycotina</taxon>
        <taxon>Eurotiomycetes</taxon>
        <taxon>Eurotiomycetidae</taxon>
        <taxon>Eurotiales</taxon>
        <taxon>Aspergillaceae</taxon>
        <taxon>Aspergillus</taxon>
        <taxon>Aspergillus subgen. Aspergillus</taxon>
    </lineage>
</organism>
<feature type="transmembrane region" description="Helical" evidence="1">
    <location>
        <begin position="12"/>
        <end position="35"/>
    </location>
</feature>
<evidence type="ECO:0000313" key="3">
    <source>
        <dbReference type="Proteomes" id="UP000637239"/>
    </source>
</evidence>
<feature type="transmembrane region" description="Helical" evidence="1">
    <location>
        <begin position="73"/>
        <end position="92"/>
    </location>
</feature>
<dbReference type="KEGG" id="ache:ACHE_50827A"/>
<evidence type="ECO:0000313" key="2">
    <source>
        <dbReference type="EMBL" id="BCR89629.1"/>
    </source>
</evidence>
<sequence length="107" mass="12534">MGIFISPRWFGFIVFSAHCSYISGGYLSSFFLVIYRVHADDVYMLVFVDRRFLIISFPFIICEEKEAVSFLNISFYLLTLRVVFMFVVFHVLDIKPGRLSDHLSVLF</sequence>
<keyword evidence="3" id="KW-1185">Reference proteome</keyword>
<dbReference type="Proteomes" id="UP000637239">
    <property type="component" value="Chromosome 5"/>
</dbReference>
<dbReference type="RefSeq" id="XP_043138151.1">
    <property type="nucleotide sequence ID" value="XM_043280587.1"/>
</dbReference>
<dbReference type="EMBL" id="AP024420">
    <property type="protein sequence ID" value="BCR89629.1"/>
    <property type="molecule type" value="Genomic_DNA"/>
</dbReference>
<dbReference type="GeneID" id="66983987"/>
<protein>
    <submittedName>
        <fullName evidence="2">Uncharacterized protein</fullName>
    </submittedName>
</protein>
<keyword evidence="1" id="KW-0472">Membrane</keyword>
<gene>
    <name evidence="2" type="ORF">ACHE_50827A</name>
</gene>
<keyword evidence="1" id="KW-1133">Transmembrane helix</keyword>
<reference evidence="2" key="1">
    <citation type="submission" date="2021-01" db="EMBL/GenBank/DDBJ databases">
        <authorList>
            <consortium name="Aspergillus chevalieri M1 genome sequencing consortium"/>
            <person name="Kazuki M."/>
            <person name="Futagami T."/>
        </authorList>
    </citation>
    <scope>NUCLEOTIDE SEQUENCE</scope>
    <source>
        <strain evidence="2">M1</strain>
    </source>
</reference>
<accession>A0A7R7ZQH6</accession>
<reference evidence="2" key="2">
    <citation type="submission" date="2021-02" db="EMBL/GenBank/DDBJ databases">
        <title>Aspergillus chevalieri M1 genome sequence.</title>
        <authorList>
            <person name="Kadooka C."/>
            <person name="Mori K."/>
            <person name="Futagami T."/>
        </authorList>
    </citation>
    <scope>NUCLEOTIDE SEQUENCE</scope>
    <source>
        <strain evidence="2">M1</strain>
    </source>
</reference>
<name>A0A7R7ZQH6_ASPCH</name>
<evidence type="ECO:0000256" key="1">
    <source>
        <dbReference type="SAM" id="Phobius"/>
    </source>
</evidence>
<dbReference type="AlphaFoldDB" id="A0A7R7ZQH6"/>